<feature type="non-terminal residue" evidence="1">
    <location>
        <position position="496"/>
    </location>
</feature>
<dbReference type="EMBL" id="JANBUJ010001908">
    <property type="protein sequence ID" value="KAJ2765753.1"/>
    <property type="molecule type" value="Genomic_DNA"/>
</dbReference>
<proteinExistence type="predicted"/>
<evidence type="ECO:0000313" key="2">
    <source>
        <dbReference type="Proteomes" id="UP001140234"/>
    </source>
</evidence>
<protein>
    <submittedName>
        <fullName evidence="1">Integrator complex subunit 9</fullName>
    </submittedName>
</protein>
<evidence type="ECO:0000313" key="1">
    <source>
        <dbReference type="EMBL" id="KAJ2765753.1"/>
    </source>
</evidence>
<sequence>MPHISIIPFSPSDRRHLLLCELDDTMFVVDCGWRTDVPSDAHPADSKTQTSPAALVDPREALGSINWARVDFVLVSNYEQMTLLPYITEYTEFTGPVLATEPTKTYGRCVLEEGLWAADAWRQQPDVNGGGSSAAAASGNASSTQALPYTLQDVVAAMEKVTAVRHNEIVSPVPFVQVYARSSGYCIGGANWTVECKGHRTAFVSTSALTTCLHPQEWDGSVVAEAHVIVFSDAVDPAESDEGDGGGGAHNIQISQRLNQLCSTAMATLKQRGRVLLVGEPYGVTQDILQLVAENAMAMGLPLPQFVVVSPIAERTLQYGNIMGEWLCAAKQALLYLPEYPFADKDLRQKGHLHYVRSLAELDTRTVPQGTWFVVASPQDTAAINHFVRQWQRDAQQCTSAEKASGSGAARFAVLIHDDDVARAQTIVNQTAASNEVTYVPVPRRLTHHAIRQLLVGATHAQHVLVPSSVHARLAPTLTGDAEYALLEHSYLQVTV</sequence>
<dbReference type="Proteomes" id="UP001140234">
    <property type="component" value="Unassembled WGS sequence"/>
</dbReference>
<accession>A0ACC1JRD3</accession>
<name>A0ACC1JRD3_9FUNG</name>
<keyword evidence="2" id="KW-1185">Reference proteome</keyword>
<reference evidence="1" key="1">
    <citation type="submission" date="2022-07" db="EMBL/GenBank/DDBJ databases">
        <title>Phylogenomic reconstructions and comparative analyses of Kickxellomycotina fungi.</title>
        <authorList>
            <person name="Reynolds N.K."/>
            <person name="Stajich J.E."/>
            <person name="Barry K."/>
            <person name="Grigoriev I.V."/>
            <person name="Crous P."/>
            <person name="Smith M.E."/>
        </authorList>
    </citation>
    <scope>NUCLEOTIDE SEQUENCE</scope>
    <source>
        <strain evidence="1">CBS 109366</strain>
    </source>
</reference>
<comment type="caution">
    <text evidence="1">The sequence shown here is derived from an EMBL/GenBank/DDBJ whole genome shotgun (WGS) entry which is preliminary data.</text>
</comment>
<organism evidence="1 2">
    <name type="scientific">Coemansia nantahalensis</name>
    <dbReference type="NCBI Taxonomy" id="2789366"/>
    <lineage>
        <taxon>Eukaryota</taxon>
        <taxon>Fungi</taxon>
        <taxon>Fungi incertae sedis</taxon>
        <taxon>Zoopagomycota</taxon>
        <taxon>Kickxellomycotina</taxon>
        <taxon>Kickxellomycetes</taxon>
        <taxon>Kickxellales</taxon>
        <taxon>Kickxellaceae</taxon>
        <taxon>Coemansia</taxon>
    </lineage>
</organism>
<gene>
    <name evidence="1" type="primary">INTS9</name>
    <name evidence="1" type="ORF">IWQ57_004653</name>
</gene>